<accession>H1Q3A6</accession>
<dbReference type="EMBL" id="AGWK01000037">
    <property type="protein sequence ID" value="EHO69520.1"/>
    <property type="molecule type" value="Genomic_DNA"/>
</dbReference>
<dbReference type="PANTHER" id="PTHR40111:SF1">
    <property type="entry name" value="CEPHALOSPORIN-C DEACETYLASE"/>
    <property type="match status" value="1"/>
</dbReference>
<protein>
    <recommendedName>
        <fullName evidence="2">Acetyl xylan esterase domain-containing protein</fullName>
    </recommendedName>
</protein>
<organism evidence="3 4">
    <name type="scientific">Prevotella micans F0438</name>
    <dbReference type="NCBI Taxonomy" id="883158"/>
    <lineage>
        <taxon>Bacteria</taxon>
        <taxon>Pseudomonadati</taxon>
        <taxon>Bacteroidota</taxon>
        <taxon>Bacteroidia</taxon>
        <taxon>Bacteroidales</taxon>
        <taxon>Prevotellaceae</taxon>
        <taxon>Prevotella</taxon>
    </lineage>
</organism>
<dbReference type="GO" id="GO:0005976">
    <property type="term" value="P:polysaccharide metabolic process"/>
    <property type="evidence" value="ECO:0007669"/>
    <property type="project" value="TreeGrafter"/>
</dbReference>
<dbReference type="PATRIC" id="fig|883158.3.peg.1388"/>
<dbReference type="Proteomes" id="UP000016023">
    <property type="component" value="Unassembled WGS sequence"/>
</dbReference>
<dbReference type="GO" id="GO:0052689">
    <property type="term" value="F:carboxylic ester hydrolase activity"/>
    <property type="evidence" value="ECO:0007669"/>
    <property type="project" value="TreeGrafter"/>
</dbReference>
<name>H1Q3A6_9BACT</name>
<dbReference type="Gene3D" id="3.40.50.1820">
    <property type="entry name" value="alpha/beta hydrolase"/>
    <property type="match status" value="1"/>
</dbReference>
<evidence type="ECO:0000313" key="4">
    <source>
        <dbReference type="Proteomes" id="UP000016023"/>
    </source>
</evidence>
<feature type="active site" description="Charge relay system" evidence="1">
    <location>
        <position position="430"/>
    </location>
</feature>
<feature type="domain" description="Acetyl xylan esterase" evidence="2">
    <location>
        <begin position="149"/>
        <end position="445"/>
    </location>
</feature>
<dbReference type="STRING" id="883158.HMPREF9140_01394"/>
<dbReference type="SUPFAM" id="SSF53474">
    <property type="entry name" value="alpha/beta-Hydrolases"/>
    <property type="match status" value="1"/>
</dbReference>
<feature type="active site" description="Nucleophile" evidence="1">
    <location>
        <position position="317"/>
    </location>
</feature>
<sequence>MLLKETPSIFADVNIPRNKQDRTMNKRTLTSILLLAAVLPTMAQIRGRAVEVNIVPDRMDWNYRTGETAEMTLTVQRNGVPLRGAKVELEAGKELFADTHKQMVLKDGSTKWKAQLKEPGFYRLKATTHIDGRKYSGICTVGFSPEQIRPFAQNPVDFDTFWKRALQEARKNNLDPRMRLLPERSTELDDVFEVSFVNNTPESRIYGILTVPKQTGEYPALLRVPGAGVRPYSGDTYTAPGRCIVLEIGIHGIPVTMEQKVYDLLRGGALDNYWAVNLDEPERNYYKRVITGAVRAVDFIAQLPKWNHRVLGVTGASQGGFLSLATAALDDRVTFLAAVHDAMCDYEAELHGVAGGWPHYFIGQKDSPLVKARIEGARYYDGVNFARRCKQPAWFSFGYNDEAVPPTSSYGVYNIYPGTKTLSVYPTTGHFWLQEQWDEWQSWIKKHLGL</sequence>
<dbReference type="InterPro" id="IPR039069">
    <property type="entry name" value="CE7"/>
</dbReference>
<dbReference type="eggNOG" id="COG3458">
    <property type="taxonomic scope" value="Bacteria"/>
</dbReference>
<evidence type="ECO:0000256" key="1">
    <source>
        <dbReference type="PIRSR" id="PIRSR639069-1"/>
    </source>
</evidence>
<dbReference type="AlphaFoldDB" id="H1Q3A6"/>
<proteinExistence type="predicted"/>
<feature type="active site" description="Charge relay system" evidence="1">
    <location>
        <position position="401"/>
    </location>
</feature>
<comment type="caution">
    <text evidence="3">The sequence shown here is derived from an EMBL/GenBank/DDBJ whole genome shotgun (WGS) entry which is preliminary data.</text>
</comment>
<dbReference type="Pfam" id="PF05448">
    <property type="entry name" value="AXE1"/>
    <property type="match status" value="1"/>
</dbReference>
<gene>
    <name evidence="3" type="ORF">HMPREF9140_01394</name>
</gene>
<dbReference type="HOGENOM" id="CLU_050843_0_0_10"/>
<dbReference type="InterPro" id="IPR008391">
    <property type="entry name" value="AXE1_dom"/>
</dbReference>
<keyword evidence="4" id="KW-1185">Reference proteome</keyword>
<evidence type="ECO:0000313" key="3">
    <source>
        <dbReference type="EMBL" id="EHO69520.1"/>
    </source>
</evidence>
<evidence type="ECO:0000259" key="2">
    <source>
        <dbReference type="Pfam" id="PF05448"/>
    </source>
</evidence>
<reference evidence="3 4" key="1">
    <citation type="submission" date="2011-12" db="EMBL/GenBank/DDBJ databases">
        <title>The Genome Sequence of Prevotella micans F0438.</title>
        <authorList>
            <consortium name="The Broad Institute Genome Sequencing Platform"/>
            <person name="Earl A."/>
            <person name="Ward D."/>
            <person name="Feldgarden M."/>
            <person name="Gevers D."/>
            <person name="Izard J."/>
            <person name="Baranova O.V."/>
            <person name="Blanton J.M."/>
            <person name="Wade W.G."/>
            <person name="Dewhirst F.E."/>
            <person name="Young S.K."/>
            <person name="Zeng Q."/>
            <person name="Gargeya S."/>
            <person name="Fitzgerald M."/>
            <person name="Haas B."/>
            <person name="Abouelleil A."/>
            <person name="Alvarado L."/>
            <person name="Arachchi H.M."/>
            <person name="Berlin A."/>
            <person name="Chapman S.B."/>
            <person name="Gearin G."/>
            <person name="Goldberg J."/>
            <person name="Griggs A."/>
            <person name="Gujja S."/>
            <person name="Hansen M."/>
            <person name="Heiman D."/>
            <person name="Howarth C."/>
            <person name="Larimer J."/>
            <person name="Lui A."/>
            <person name="MacDonald P.J.P."/>
            <person name="McCowen C."/>
            <person name="Montmayeur A."/>
            <person name="Murphy C."/>
            <person name="Neiman D."/>
            <person name="Pearson M."/>
            <person name="Priest M."/>
            <person name="Roberts A."/>
            <person name="Saif S."/>
            <person name="Shea T."/>
            <person name="Sisk P."/>
            <person name="Stolte C."/>
            <person name="Sykes S."/>
            <person name="Wortman J."/>
            <person name="Nusbaum C."/>
            <person name="Birren B."/>
        </authorList>
    </citation>
    <scope>NUCLEOTIDE SEQUENCE [LARGE SCALE GENOMIC DNA]</scope>
    <source>
        <strain evidence="3 4">F0438</strain>
    </source>
</reference>
<dbReference type="InterPro" id="IPR029058">
    <property type="entry name" value="AB_hydrolase_fold"/>
</dbReference>
<dbReference type="PANTHER" id="PTHR40111">
    <property type="entry name" value="CEPHALOSPORIN-C DEACETYLASE"/>
    <property type="match status" value="1"/>
</dbReference>